<evidence type="ECO:0000313" key="4">
    <source>
        <dbReference type="EMBL" id="GIH08520.1"/>
    </source>
</evidence>
<accession>A0A8J3QD60</accession>
<dbReference type="PANTHER" id="PTHR34385:SF1">
    <property type="entry name" value="PEPTIDOGLYCAN L-ALANYL-D-GLUTAMATE ENDOPEPTIDASE CWLK"/>
    <property type="match status" value="1"/>
</dbReference>
<feature type="domain" description="Transglycosylase SLT" evidence="3">
    <location>
        <begin position="11"/>
        <end position="102"/>
    </location>
</feature>
<dbReference type="EMBL" id="BONY01000051">
    <property type="protein sequence ID" value="GIH08520.1"/>
    <property type="molecule type" value="Genomic_DNA"/>
</dbReference>
<feature type="domain" description="D-alanyl-D-alanine carboxypeptidase-like core" evidence="2">
    <location>
        <begin position="321"/>
        <end position="424"/>
    </location>
</feature>
<comment type="caution">
    <text evidence="4">The sequence shown here is derived from an EMBL/GenBank/DDBJ whole genome shotgun (WGS) entry which is preliminary data.</text>
</comment>
<protein>
    <recommendedName>
        <fullName evidence="6">Peptidase M15B domain-containing protein</fullName>
    </recommendedName>
</protein>
<reference evidence="4" key="1">
    <citation type="submission" date="2021-01" db="EMBL/GenBank/DDBJ databases">
        <title>Whole genome shotgun sequence of Rhizocola hellebori NBRC 109834.</title>
        <authorList>
            <person name="Komaki H."/>
            <person name="Tamura T."/>
        </authorList>
    </citation>
    <scope>NUCLEOTIDE SEQUENCE</scope>
    <source>
        <strain evidence="4">NBRC 109834</strain>
    </source>
</reference>
<feature type="region of interest" description="Disordered" evidence="1">
    <location>
        <begin position="269"/>
        <end position="290"/>
    </location>
</feature>
<name>A0A8J3QD60_9ACTN</name>
<dbReference type="GO" id="GO:0006508">
    <property type="term" value="P:proteolysis"/>
    <property type="evidence" value="ECO:0007669"/>
    <property type="project" value="InterPro"/>
</dbReference>
<dbReference type="PANTHER" id="PTHR34385">
    <property type="entry name" value="D-ALANYL-D-ALANINE CARBOXYPEPTIDASE"/>
    <property type="match status" value="1"/>
</dbReference>
<organism evidence="4 5">
    <name type="scientific">Rhizocola hellebori</name>
    <dbReference type="NCBI Taxonomy" id="1392758"/>
    <lineage>
        <taxon>Bacteria</taxon>
        <taxon>Bacillati</taxon>
        <taxon>Actinomycetota</taxon>
        <taxon>Actinomycetes</taxon>
        <taxon>Micromonosporales</taxon>
        <taxon>Micromonosporaceae</taxon>
        <taxon>Rhizocola</taxon>
    </lineage>
</organism>
<dbReference type="Pfam" id="PF02557">
    <property type="entry name" value="VanY"/>
    <property type="match status" value="1"/>
</dbReference>
<evidence type="ECO:0000313" key="5">
    <source>
        <dbReference type="Proteomes" id="UP000612899"/>
    </source>
</evidence>
<sequence length="425" mass="46747">MKTLSDVAIAEHAHAAGFRGQALVTAVAVAIAESGGRPGVPGDVDIQNSKWGPSIGLWQIRSLHADLGTGRQRDAKANLDPRTNAKHAFEIYSEDHNFMPWAAYKYHRHVRFLPRARAAVQHLGSSPGPSPSGKHHSATSGGRIVFSLKELAKFESLMDTSRTRVAHSLRQVQDVAGDLRLTGVHATYLNALFGAVTGPAGLPLVMRHLDWEAHLIQRIRRLAAAVDGDNHRLGLEDMVLYLKNLHGRSGLPEAAVLEALVAGGFRTAAGAPRQRHHDQPRVPALPAPKQMNYGDIVPPGLRRYPNGRLPESKLVAVGQGEKLTAVAAQHFRRMDAAARADGVDLRVNSGYRTYAEQSYYYDLYRNHDGNRAAPPGASNHGWGLSVDLDVRGEADASRWLRNNAARYGFFNDYTPEPWHWTYRPR</sequence>
<keyword evidence="5" id="KW-1185">Reference proteome</keyword>
<evidence type="ECO:0000259" key="3">
    <source>
        <dbReference type="Pfam" id="PF18896"/>
    </source>
</evidence>
<evidence type="ECO:0000259" key="2">
    <source>
        <dbReference type="Pfam" id="PF02557"/>
    </source>
</evidence>
<dbReference type="InterPro" id="IPR023346">
    <property type="entry name" value="Lysozyme-like_dom_sf"/>
</dbReference>
<dbReference type="AlphaFoldDB" id="A0A8J3QD60"/>
<dbReference type="Proteomes" id="UP000612899">
    <property type="component" value="Unassembled WGS sequence"/>
</dbReference>
<dbReference type="SUPFAM" id="SSF55166">
    <property type="entry name" value="Hedgehog/DD-peptidase"/>
    <property type="match status" value="1"/>
</dbReference>
<dbReference type="InterPro" id="IPR003709">
    <property type="entry name" value="VanY-like_core_dom"/>
</dbReference>
<evidence type="ECO:0000256" key="1">
    <source>
        <dbReference type="SAM" id="MobiDB-lite"/>
    </source>
</evidence>
<evidence type="ECO:0008006" key="6">
    <source>
        <dbReference type="Google" id="ProtNLM"/>
    </source>
</evidence>
<dbReference type="CDD" id="cd14814">
    <property type="entry name" value="Peptidase_M15"/>
    <property type="match status" value="1"/>
</dbReference>
<dbReference type="InterPro" id="IPR009045">
    <property type="entry name" value="Zn_M74/Hedgehog-like"/>
</dbReference>
<dbReference type="InterPro" id="IPR052179">
    <property type="entry name" value="DD-CPase-like"/>
</dbReference>
<dbReference type="Gene3D" id="3.30.1380.10">
    <property type="match status" value="1"/>
</dbReference>
<gene>
    <name evidence="4" type="ORF">Rhe02_65870</name>
</gene>
<dbReference type="RefSeq" id="WP_203912272.1">
    <property type="nucleotide sequence ID" value="NZ_BONY01000051.1"/>
</dbReference>
<dbReference type="SUPFAM" id="SSF53955">
    <property type="entry name" value="Lysozyme-like"/>
    <property type="match status" value="1"/>
</dbReference>
<proteinExistence type="predicted"/>
<dbReference type="InterPro" id="IPR043992">
    <property type="entry name" value="SLT_3"/>
</dbReference>
<dbReference type="Pfam" id="PF18896">
    <property type="entry name" value="SLT_3"/>
    <property type="match status" value="1"/>
</dbReference>
<dbReference type="GO" id="GO:0008233">
    <property type="term" value="F:peptidase activity"/>
    <property type="evidence" value="ECO:0007669"/>
    <property type="project" value="InterPro"/>
</dbReference>